<proteinExistence type="predicted"/>
<dbReference type="EMBL" id="JAVDYC010000001">
    <property type="protein sequence ID" value="MDR7326075.1"/>
    <property type="molecule type" value="Genomic_DNA"/>
</dbReference>
<evidence type="ECO:0000313" key="1">
    <source>
        <dbReference type="EMBL" id="MDR7326075.1"/>
    </source>
</evidence>
<keyword evidence="2" id="KW-1185">Reference proteome</keyword>
<dbReference type="Proteomes" id="UP001183629">
    <property type="component" value="Unassembled WGS sequence"/>
</dbReference>
<evidence type="ECO:0000313" key="2">
    <source>
        <dbReference type="Proteomes" id="UP001183629"/>
    </source>
</evidence>
<dbReference type="Pfam" id="PF14081">
    <property type="entry name" value="DUF4262"/>
    <property type="match status" value="1"/>
</dbReference>
<sequence length="171" mass="18688">MDDQSCRCLLCAAPPGYPEDAWDTRDRTTAARIRRYGWTVTAVTGGPAYSTGLWHTFRATEICVFGLPARLGTRIADLVGNLLRDGDTLLDGERRDDVLTGYDVVVRAARPDRCRGLFDAGLGFYRGTPVPITQIVWPDGAGRFPWEPGAGAGCRDSQPSLWLPGADAPYR</sequence>
<comment type="caution">
    <text evidence="1">The sequence shown here is derived from an EMBL/GenBank/DDBJ whole genome shotgun (WGS) entry which is preliminary data.</text>
</comment>
<dbReference type="AlphaFoldDB" id="A0AAE3ZWE7"/>
<evidence type="ECO:0008006" key="3">
    <source>
        <dbReference type="Google" id="ProtNLM"/>
    </source>
</evidence>
<dbReference type="RefSeq" id="WP_310421308.1">
    <property type="nucleotide sequence ID" value="NZ_JAVDYC010000001.1"/>
</dbReference>
<protein>
    <recommendedName>
        <fullName evidence="3">DUF4262 domain-containing protein</fullName>
    </recommendedName>
</protein>
<dbReference type="InterPro" id="IPR025358">
    <property type="entry name" value="DUF4262"/>
</dbReference>
<name>A0AAE3ZWE7_9ACTN</name>
<gene>
    <name evidence="1" type="ORF">J2S44_006325</name>
</gene>
<reference evidence="1 2" key="1">
    <citation type="submission" date="2023-07" db="EMBL/GenBank/DDBJ databases">
        <title>Sequencing the genomes of 1000 actinobacteria strains.</title>
        <authorList>
            <person name="Klenk H.-P."/>
        </authorList>
    </citation>
    <scope>NUCLEOTIDE SEQUENCE [LARGE SCALE GENOMIC DNA]</scope>
    <source>
        <strain evidence="1 2">DSM 44711</strain>
    </source>
</reference>
<accession>A0AAE3ZWE7</accession>
<organism evidence="1 2">
    <name type="scientific">Catenuloplanes niger</name>
    <dbReference type="NCBI Taxonomy" id="587534"/>
    <lineage>
        <taxon>Bacteria</taxon>
        <taxon>Bacillati</taxon>
        <taxon>Actinomycetota</taxon>
        <taxon>Actinomycetes</taxon>
        <taxon>Micromonosporales</taxon>
        <taxon>Micromonosporaceae</taxon>
        <taxon>Catenuloplanes</taxon>
    </lineage>
</organism>